<comment type="function">
    <text evidence="13">Converts testosterone into 5-alpha-dihydrotestosterone and progesterone or corticosterone into their corresponding 5-alpha-3-oxosteroids. It plays a central role in sexual differentiation and androgen physiology.</text>
</comment>
<evidence type="ECO:0000256" key="14">
    <source>
        <dbReference type="ARBA" id="ARBA00049166"/>
    </source>
</evidence>
<dbReference type="FunCoup" id="A0A2K3D4M3">
    <property type="interactions" value="314"/>
</dbReference>
<comment type="similarity">
    <text evidence="3 15">Belongs to the steroid 5-alpha reductase family.</text>
</comment>
<keyword evidence="7" id="KW-0492">Microsome</keyword>
<keyword evidence="10" id="KW-0560">Oxidoreductase</keyword>
<dbReference type="GO" id="GO:0030154">
    <property type="term" value="P:cell differentiation"/>
    <property type="evidence" value="ECO:0007669"/>
    <property type="project" value="UniProtKB-KW"/>
</dbReference>
<dbReference type="Proteomes" id="UP000006906">
    <property type="component" value="Chromosome 12"/>
</dbReference>
<dbReference type="GO" id="GO:0005789">
    <property type="term" value="C:endoplasmic reticulum membrane"/>
    <property type="evidence" value="ECO:0007669"/>
    <property type="project" value="UniProtKB-SubCell"/>
</dbReference>
<dbReference type="EMBL" id="CM008973">
    <property type="protein sequence ID" value="PNW75484.1"/>
    <property type="molecule type" value="Genomic_DNA"/>
</dbReference>
<evidence type="ECO:0000256" key="7">
    <source>
        <dbReference type="ARBA" id="ARBA00022848"/>
    </source>
</evidence>
<proteinExistence type="inferred from homology"/>
<dbReference type="PIRSF" id="PIRSF015596">
    <property type="entry name" value="5_alpha-SR2"/>
    <property type="match status" value="1"/>
</dbReference>
<protein>
    <recommendedName>
        <fullName evidence="15">Steroid 5-alpha-reductase DET2</fullName>
        <ecNumber evidence="15">1.3.1.22</ecNumber>
    </recommendedName>
</protein>
<evidence type="ECO:0000256" key="15">
    <source>
        <dbReference type="PIRNR" id="PIRNR015596"/>
    </source>
</evidence>
<accession>A0A2K3D4M3</accession>
<keyword evidence="15" id="KW-0444">Lipid biosynthesis</keyword>
<dbReference type="InParanoid" id="A0A2K3D4M3"/>
<dbReference type="GO" id="GO:0047751">
    <property type="term" value="F:3-oxo-5-alpha-steroid 4-dehydrogenase (NADP+) activity"/>
    <property type="evidence" value="ECO:0007669"/>
    <property type="project" value="UniProtKB-EC"/>
</dbReference>
<dbReference type="GeneID" id="5722442"/>
<evidence type="ECO:0000256" key="6">
    <source>
        <dbReference type="ARBA" id="ARBA00022824"/>
    </source>
</evidence>
<comment type="catalytic activity">
    <reaction evidence="14">
        <text>androst-4-ene-3,17-dione + NADPH + H(+) = 5alpha-androstan-3,17-dione + NADP(+)</text>
        <dbReference type="Rhea" id="RHEA:50816"/>
        <dbReference type="ChEBI" id="CHEBI:15378"/>
        <dbReference type="ChEBI" id="CHEBI:15994"/>
        <dbReference type="ChEBI" id="CHEBI:16422"/>
        <dbReference type="ChEBI" id="CHEBI:57783"/>
        <dbReference type="ChEBI" id="CHEBI:58349"/>
    </reaction>
    <physiologicalReaction direction="left-to-right" evidence="14">
        <dbReference type="Rhea" id="RHEA:50817"/>
    </physiologicalReaction>
</comment>
<evidence type="ECO:0000256" key="10">
    <source>
        <dbReference type="ARBA" id="ARBA00023002"/>
    </source>
</evidence>
<keyword evidence="15" id="KW-1069">Brassinosteroid biosynthesis</keyword>
<evidence type="ECO:0000256" key="9">
    <source>
        <dbReference type="ARBA" id="ARBA00022989"/>
    </source>
</evidence>
<dbReference type="Gramene" id="PNW75484">
    <property type="protein sequence ID" value="PNW75484"/>
    <property type="gene ID" value="CHLRE_12g528550v5"/>
</dbReference>
<sequence length="273" mass="30466">MDLNAGTLLGKSGVEPALEAWCFLATWAMIGTAVPVFLALIAGITAPYGRYVRSGWGIFLNARVAWLTQEIPSLIVFVVMLLLFSTPDSFLQHPLSARTVLSGAFCAHYVYRSIVFPFIIRGGKPTPLSVWAMSFVFCIWNGFIQGWCFARQMTSDTPVWNPRVMVGLAVWLFGWLNVMRADLILINLRKPGESGYKIPHGGMFNFVSAGNYASEICEWSGFALAAGTLPAAAFAMFAFCNLSPRGHHHHRWYREKFKGEYPASRRAVIPFVW</sequence>
<evidence type="ECO:0000256" key="4">
    <source>
        <dbReference type="ARBA" id="ARBA00022692"/>
    </source>
</evidence>
<keyword evidence="15" id="KW-0752">Steroid biosynthesis</keyword>
<dbReference type="RefSeq" id="XP_042918620.1">
    <property type="nucleotide sequence ID" value="XM_043068525.1"/>
</dbReference>
<organism evidence="17 18">
    <name type="scientific">Chlamydomonas reinhardtii</name>
    <name type="common">Chlamydomonas smithii</name>
    <dbReference type="NCBI Taxonomy" id="3055"/>
    <lineage>
        <taxon>Eukaryota</taxon>
        <taxon>Viridiplantae</taxon>
        <taxon>Chlorophyta</taxon>
        <taxon>core chlorophytes</taxon>
        <taxon>Chlorophyceae</taxon>
        <taxon>CS clade</taxon>
        <taxon>Chlamydomonadales</taxon>
        <taxon>Chlamydomonadaceae</taxon>
        <taxon>Chlamydomonas</taxon>
    </lineage>
</organism>
<dbReference type="OMA" id="KHEPRQS"/>
<keyword evidence="12 15" id="KW-0472">Membrane</keyword>
<evidence type="ECO:0000256" key="11">
    <source>
        <dbReference type="ARBA" id="ARBA00023098"/>
    </source>
</evidence>
<keyword evidence="4 15" id="KW-0812">Transmembrane</keyword>
<comment type="catalytic activity">
    <reaction evidence="15">
        <text>a 3-oxo-5alpha-steroid + NADP(+) = a 3-oxo-Delta(4)-steroid + NADPH + H(+)</text>
        <dbReference type="Rhea" id="RHEA:54384"/>
        <dbReference type="ChEBI" id="CHEBI:13601"/>
        <dbReference type="ChEBI" id="CHEBI:15378"/>
        <dbReference type="ChEBI" id="CHEBI:47909"/>
        <dbReference type="ChEBI" id="CHEBI:57783"/>
        <dbReference type="ChEBI" id="CHEBI:58349"/>
        <dbReference type="EC" id="1.3.1.22"/>
    </reaction>
</comment>
<reference evidence="17 18" key="1">
    <citation type="journal article" date="2007" name="Science">
        <title>The Chlamydomonas genome reveals the evolution of key animal and plant functions.</title>
        <authorList>
            <person name="Merchant S.S."/>
            <person name="Prochnik S.E."/>
            <person name="Vallon O."/>
            <person name="Harris E.H."/>
            <person name="Karpowicz S.J."/>
            <person name="Witman G.B."/>
            <person name="Terry A."/>
            <person name="Salamov A."/>
            <person name="Fritz-Laylin L.K."/>
            <person name="Marechal-Drouard L."/>
            <person name="Marshall W.F."/>
            <person name="Qu L.H."/>
            <person name="Nelson D.R."/>
            <person name="Sanderfoot A.A."/>
            <person name="Spalding M.H."/>
            <person name="Kapitonov V.V."/>
            <person name="Ren Q."/>
            <person name="Ferris P."/>
            <person name="Lindquist E."/>
            <person name="Shapiro H."/>
            <person name="Lucas S.M."/>
            <person name="Grimwood J."/>
            <person name="Schmutz J."/>
            <person name="Cardol P."/>
            <person name="Cerutti H."/>
            <person name="Chanfreau G."/>
            <person name="Chen C.L."/>
            <person name="Cognat V."/>
            <person name="Croft M.T."/>
            <person name="Dent R."/>
            <person name="Dutcher S."/>
            <person name="Fernandez E."/>
            <person name="Fukuzawa H."/>
            <person name="Gonzalez-Ballester D."/>
            <person name="Gonzalez-Halphen D."/>
            <person name="Hallmann A."/>
            <person name="Hanikenne M."/>
            <person name="Hippler M."/>
            <person name="Inwood W."/>
            <person name="Jabbari K."/>
            <person name="Kalanon M."/>
            <person name="Kuras R."/>
            <person name="Lefebvre P.A."/>
            <person name="Lemaire S.D."/>
            <person name="Lobanov A.V."/>
            <person name="Lohr M."/>
            <person name="Manuell A."/>
            <person name="Meier I."/>
            <person name="Mets L."/>
            <person name="Mittag M."/>
            <person name="Mittelmeier T."/>
            <person name="Moroney J.V."/>
            <person name="Moseley J."/>
            <person name="Napoli C."/>
            <person name="Nedelcu A.M."/>
            <person name="Niyogi K."/>
            <person name="Novoselov S.V."/>
            <person name="Paulsen I.T."/>
            <person name="Pazour G."/>
            <person name="Purton S."/>
            <person name="Ral J.P."/>
            <person name="Riano-Pachon D.M."/>
            <person name="Riekhof W."/>
            <person name="Rymarquis L."/>
            <person name="Schroda M."/>
            <person name="Stern D."/>
            <person name="Umen J."/>
            <person name="Willows R."/>
            <person name="Wilson N."/>
            <person name="Zimmer S.L."/>
            <person name="Allmer J."/>
            <person name="Balk J."/>
            <person name="Bisova K."/>
            <person name="Chen C.J."/>
            <person name="Elias M."/>
            <person name="Gendler K."/>
            <person name="Hauser C."/>
            <person name="Lamb M.R."/>
            <person name="Ledford H."/>
            <person name="Long J.C."/>
            <person name="Minagawa J."/>
            <person name="Page M.D."/>
            <person name="Pan J."/>
            <person name="Pootakham W."/>
            <person name="Roje S."/>
            <person name="Rose A."/>
            <person name="Stahlberg E."/>
            <person name="Terauchi A.M."/>
            <person name="Yang P."/>
            <person name="Ball S."/>
            <person name="Bowler C."/>
            <person name="Dieckmann C.L."/>
            <person name="Gladyshev V.N."/>
            <person name="Green P."/>
            <person name="Jorgensen R."/>
            <person name="Mayfield S."/>
            <person name="Mueller-Roeber B."/>
            <person name="Rajamani S."/>
            <person name="Sayre R.T."/>
            <person name="Brokstein P."/>
            <person name="Dubchak I."/>
            <person name="Goodstein D."/>
            <person name="Hornick L."/>
            <person name="Huang Y.W."/>
            <person name="Jhaveri J."/>
            <person name="Luo Y."/>
            <person name="Martinez D."/>
            <person name="Ngau W.C."/>
            <person name="Otillar B."/>
            <person name="Poliakov A."/>
            <person name="Porter A."/>
            <person name="Szajkowski L."/>
            <person name="Werner G."/>
            <person name="Zhou K."/>
            <person name="Grigoriev I.V."/>
            <person name="Rokhsar D.S."/>
            <person name="Grossman A.R."/>
        </authorList>
    </citation>
    <scope>NUCLEOTIDE SEQUENCE [LARGE SCALE GENOMIC DNA]</scope>
    <source>
        <strain evidence="18">CC-503</strain>
    </source>
</reference>
<keyword evidence="6" id="KW-0256">Endoplasmic reticulum</keyword>
<keyword evidence="9 15" id="KW-1133">Transmembrane helix</keyword>
<dbReference type="GO" id="GO:0042446">
    <property type="term" value="P:hormone biosynthetic process"/>
    <property type="evidence" value="ECO:0000318"/>
    <property type="project" value="GO_Central"/>
</dbReference>
<dbReference type="InterPro" id="IPR001104">
    <property type="entry name" value="3-oxo-5_a-steroid_4-DH_C"/>
</dbReference>
<keyword evidence="18" id="KW-1185">Reference proteome</keyword>
<evidence type="ECO:0000313" key="18">
    <source>
        <dbReference type="Proteomes" id="UP000006906"/>
    </source>
</evidence>
<keyword evidence="8" id="KW-0521">NADP</keyword>
<dbReference type="GO" id="GO:0006694">
    <property type="term" value="P:steroid biosynthetic process"/>
    <property type="evidence" value="ECO:0000318"/>
    <property type="project" value="GO_Central"/>
</dbReference>
<dbReference type="SMR" id="A0A2K3D4M3"/>
<dbReference type="FunFam" id="1.20.120.1630:FF:000014">
    <property type="entry name" value="Steroid 5-alpha reductase, putative"/>
    <property type="match status" value="1"/>
</dbReference>
<dbReference type="PANTHER" id="PTHR10556">
    <property type="entry name" value="3-OXO-5-ALPHA-STEROID 4-DEHYDROGENASE"/>
    <property type="match status" value="1"/>
</dbReference>
<feature type="transmembrane region" description="Helical" evidence="15">
    <location>
        <begin position="21"/>
        <end position="44"/>
    </location>
</feature>
<evidence type="ECO:0000256" key="13">
    <source>
        <dbReference type="ARBA" id="ARBA00037789"/>
    </source>
</evidence>
<comment type="function">
    <text evidence="15">Involved in a reduction step in the biosynthesis of the plant steroid, brassinolide.</text>
</comment>
<dbReference type="PaxDb" id="3055-EDP00667"/>
<feature type="domain" description="3-oxo-5-alpha-steroid 4-dehydrogenase C-terminal" evidence="16">
    <location>
        <begin position="125"/>
        <end position="273"/>
    </location>
</feature>
<evidence type="ECO:0000256" key="8">
    <source>
        <dbReference type="ARBA" id="ARBA00022857"/>
    </source>
</evidence>
<evidence type="ECO:0000259" key="16">
    <source>
        <dbReference type="Pfam" id="PF02544"/>
    </source>
</evidence>
<dbReference type="GO" id="GO:0003865">
    <property type="term" value="F:3-oxo-5-alpha-steroid 4-dehydrogenase activity"/>
    <property type="evidence" value="ECO:0000318"/>
    <property type="project" value="GO_Central"/>
</dbReference>
<feature type="transmembrane region" description="Helical" evidence="15">
    <location>
        <begin position="222"/>
        <end position="242"/>
    </location>
</feature>
<dbReference type="PROSITE" id="PS50244">
    <property type="entry name" value="S5A_REDUCTASE"/>
    <property type="match status" value="1"/>
</dbReference>
<comment type="pathway">
    <text evidence="15">Plant hormone biosynthesis; brassinosteroid biosynthesis.</text>
</comment>
<feature type="transmembrane region" description="Helical" evidence="15">
    <location>
        <begin position="64"/>
        <end position="83"/>
    </location>
</feature>
<dbReference type="GO" id="GO:0016132">
    <property type="term" value="P:brassinosteroid biosynthetic process"/>
    <property type="evidence" value="ECO:0007669"/>
    <property type="project" value="UniProtKB-UniPathway"/>
</dbReference>
<dbReference type="ExpressionAtlas" id="A0A2K3D4M3">
    <property type="expression patterns" value="baseline"/>
</dbReference>
<dbReference type="OrthoDB" id="5788137at2759"/>
<dbReference type="PANTHER" id="PTHR10556:SF57">
    <property type="entry name" value="3-OXO-5-ALPHA-STEROID 4-DEHYDROGENASE 1"/>
    <property type="match status" value="1"/>
</dbReference>
<dbReference type="STRING" id="3055.A0A2K3D4M3"/>
<evidence type="ECO:0000256" key="1">
    <source>
        <dbReference type="ARBA" id="ARBA00004477"/>
    </source>
</evidence>
<dbReference type="AlphaFoldDB" id="A0A2K3D4M3"/>
<dbReference type="EC" id="1.3.1.22" evidence="15"/>
<dbReference type="InterPro" id="IPR039357">
    <property type="entry name" value="SRD5A/TECR"/>
</dbReference>
<dbReference type="Pfam" id="PF02544">
    <property type="entry name" value="Steroid_dh"/>
    <property type="match status" value="1"/>
</dbReference>
<dbReference type="KEGG" id="cre:CHLRE_12g528550v5"/>
<evidence type="ECO:0000256" key="5">
    <source>
        <dbReference type="ARBA" id="ARBA00022782"/>
    </source>
</evidence>
<feature type="transmembrane region" description="Helical" evidence="15">
    <location>
        <begin position="131"/>
        <end position="150"/>
    </location>
</feature>
<keyword evidence="5" id="KW-0221">Differentiation</keyword>
<dbReference type="InterPro" id="IPR016636">
    <property type="entry name" value="3-oxo-5-alpha-steroid_4-DH"/>
</dbReference>
<evidence type="ECO:0000313" key="17">
    <source>
        <dbReference type="EMBL" id="PNW75484.1"/>
    </source>
</evidence>
<comment type="subcellular location">
    <subcellularLocation>
        <location evidence="1">Endoplasmic reticulum membrane</location>
        <topology evidence="1">Multi-pass membrane protein</topology>
    </subcellularLocation>
    <subcellularLocation>
        <location evidence="2">Microsome membrane</location>
    </subcellularLocation>
</comment>
<dbReference type="UniPathway" id="UPA00381"/>
<keyword evidence="11" id="KW-0443">Lipid metabolism</keyword>
<evidence type="ECO:0000256" key="3">
    <source>
        <dbReference type="ARBA" id="ARBA00007742"/>
    </source>
</evidence>
<evidence type="ECO:0000256" key="12">
    <source>
        <dbReference type="ARBA" id="ARBA00023136"/>
    </source>
</evidence>
<name>A0A2K3D4M3_CHLRE</name>
<evidence type="ECO:0000256" key="2">
    <source>
        <dbReference type="ARBA" id="ARBA00004524"/>
    </source>
</evidence>
<gene>
    <name evidence="17" type="ORF">CHLRE_12g528550v5</name>
</gene>
<feature type="transmembrane region" description="Helical" evidence="15">
    <location>
        <begin position="162"/>
        <end position="179"/>
    </location>
</feature>